<dbReference type="GO" id="GO:0019789">
    <property type="term" value="F:SUMO transferase activity"/>
    <property type="evidence" value="ECO:0007669"/>
    <property type="project" value="InterPro"/>
</dbReference>
<reference evidence="8" key="1">
    <citation type="submission" date="2025-08" db="UniProtKB">
        <authorList>
            <consortium name="RefSeq"/>
        </authorList>
    </citation>
    <scope>IDENTIFICATION</scope>
    <source>
        <tissue evidence="8">Whole body</tissue>
    </source>
</reference>
<keyword evidence="1 4" id="KW-0863">Zinc-finger</keyword>
<keyword evidence="1 4" id="KW-0479">Metal-binding</keyword>
<feature type="domain" description="RING-type" evidence="6">
    <location>
        <begin position="12"/>
        <end position="51"/>
    </location>
</feature>
<evidence type="ECO:0000259" key="6">
    <source>
        <dbReference type="PROSITE" id="PS50089"/>
    </source>
</evidence>
<dbReference type="Gene3D" id="3.30.40.10">
    <property type="entry name" value="Zinc/RING finger domain, C3HC4 (zinc finger)"/>
    <property type="match status" value="1"/>
</dbReference>
<evidence type="ECO:0000313" key="8">
    <source>
        <dbReference type="RefSeq" id="XP_024886892.1"/>
    </source>
</evidence>
<dbReference type="InterPro" id="IPR001841">
    <property type="entry name" value="Znf_RING"/>
</dbReference>
<protein>
    <submittedName>
        <fullName evidence="8">Uncharacterized protein LOC112464254</fullName>
    </submittedName>
</protein>
<gene>
    <name evidence="8" type="primary">LOC112464254</name>
</gene>
<accession>A0A6J1QX55</accession>
<sequence length="244" mass="28480">MSEMIELNWMICNKCFAPFYRGKRPYHVTQCGHISCQNCLQQVEQQCPQCQHGTMALALQDPLMPKLIPYFQPFTEIVEMQLMKVNMFRDNQMKILMHRFTELDKKYELLKTRFWPAQRNFKALVDKYTSVKNEKDKLEKKLMFYQTHRVTPPQSGYRGMEITPSDSGISVPTSHSSVRCSMESSDRLKSMIVTPTLNGSEFNMDITPMGSIDLNRTARRTADGLRFRRNRKPPQSMDSQNMLS</sequence>
<name>A0A6J1QX55_9HYME</name>
<feature type="compositionally biased region" description="Polar residues" evidence="5">
    <location>
        <begin position="164"/>
        <end position="177"/>
    </location>
</feature>
<dbReference type="PANTHER" id="PTHR22663:SF17">
    <property type="entry name" value="RING FINGER PROTEIN NARYA-RELATED"/>
    <property type="match status" value="1"/>
</dbReference>
<keyword evidence="3" id="KW-0469">Meiosis</keyword>
<proteinExistence type="predicted"/>
<dbReference type="OrthoDB" id="2535391at2759"/>
<dbReference type="Pfam" id="PF14634">
    <property type="entry name" value="zf-RING_5"/>
    <property type="match status" value="1"/>
</dbReference>
<dbReference type="InterPro" id="IPR013083">
    <property type="entry name" value="Znf_RING/FYVE/PHD"/>
</dbReference>
<dbReference type="PANTHER" id="PTHR22663">
    <property type="entry name" value="RING FINGER PROTEIN NARYA-RELATED"/>
    <property type="match status" value="1"/>
</dbReference>
<evidence type="ECO:0000256" key="4">
    <source>
        <dbReference type="PROSITE-ProRule" id="PRU00175"/>
    </source>
</evidence>
<dbReference type="GO" id="GO:0008270">
    <property type="term" value="F:zinc ion binding"/>
    <property type="evidence" value="ECO:0007669"/>
    <property type="project" value="UniProtKB-KW"/>
</dbReference>
<dbReference type="AlphaFoldDB" id="A0A6J1QX55"/>
<dbReference type="SUPFAM" id="SSF57850">
    <property type="entry name" value="RING/U-box"/>
    <property type="match status" value="1"/>
</dbReference>
<evidence type="ECO:0000256" key="5">
    <source>
        <dbReference type="SAM" id="MobiDB-lite"/>
    </source>
</evidence>
<evidence type="ECO:0000256" key="3">
    <source>
        <dbReference type="ARBA" id="ARBA00023254"/>
    </source>
</evidence>
<dbReference type="PROSITE" id="PS50089">
    <property type="entry name" value="ZF_RING_2"/>
    <property type="match status" value="1"/>
</dbReference>
<feature type="region of interest" description="Disordered" evidence="5">
    <location>
        <begin position="215"/>
        <end position="244"/>
    </location>
</feature>
<dbReference type="Proteomes" id="UP000504618">
    <property type="component" value="Unplaced"/>
</dbReference>
<dbReference type="GO" id="GO:0007131">
    <property type="term" value="P:reciprocal meiotic recombination"/>
    <property type="evidence" value="ECO:0007669"/>
    <property type="project" value="InterPro"/>
</dbReference>
<dbReference type="GeneID" id="112464254"/>
<keyword evidence="2" id="KW-0862">Zinc</keyword>
<dbReference type="InterPro" id="IPR042123">
    <property type="entry name" value="Zip3/RNF212-like"/>
</dbReference>
<dbReference type="RefSeq" id="XP_024886892.1">
    <property type="nucleotide sequence ID" value="XM_025031124.1"/>
</dbReference>
<evidence type="ECO:0000313" key="7">
    <source>
        <dbReference type="Proteomes" id="UP000504618"/>
    </source>
</evidence>
<evidence type="ECO:0000256" key="2">
    <source>
        <dbReference type="ARBA" id="ARBA00022833"/>
    </source>
</evidence>
<feature type="region of interest" description="Disordered" evidence="5">
    <location>
        <begin position="154"/>
        <end position="177"/>
    </location>
</feature>
<dbReference type="GO" id="GO:0000795">
    <property type="term" value="C:synaptonemal complex"/>
    <property type="evidence" value="ECO:0007669"/>
    <property type="project" value="InterPro"/>
</dbReference>
<evidence type="ECO:0000256" key="1">
    <source>
        <dbReference type="ARBA" id="ARBA00022771"/>
    </source>
</evidence>
<dbReference type="GO" id="GO:0007129">
    <property type="term" value="P:homologous chromosome pairing at meiosis"/>
    <property type="evidence" value="ECO:0007669"/>
    <property type="project" value="TreeGrafter"/>
</dbReference>
<keyword evidence="7" id="KW-1185">Reference proteome</keyword>
<organism evidence="7 8">
    <name type="scientific">Temnothorax curvispinosus</name>
    <dbReference type="NCBI Taxonomy" id="300111"/>
    <lineage>
        <taxon>Eukaryota</taxon>
        <taxon>Metazoa</taxon>
        <taxon>Ecdysozoa</taxon>
        <taxon>Arthropoda</taxon>
        <taxon>Hexapoda</taxon>
        <taxon>Insecta</taxon>
        <taxon>Pterygota</taxon>
        <taxon>Neoptera</taxon>
        <taxon>Endopterygota</taxon>
        <taxon>Hymenoptera</taxon>
        <taxon>Apocrita</taxon>
        <taxon>Aculeata</taxon>
        <taxon>Formicoidea</taxon>
        <taxon>Formicidae</taxon>
        <taxon>Myrmicinae</taxon>
        <taxon>Temnothorax</taxon>
    </lineage>
</organism>
<dbReference type="GO" id="GO:0016925">
    <property type="term" value="P:protein sumoylation"/>
    <property type="evidence" value="ECO:0007669"/>
    <property type="project" value="TreeGrafter"/>
</dbReference>